<keyword evidence="3" id="KW-1185">Reference proteome</keyword>
<dbReference type="EMBL" id="NHYE01000664">
    <property type="protein sequence ID" value="PPR04162.1"/>
    <property type="molecule type" value="Genomic_DNA"/>
</dbReference>
<organism evidence="2 3">
    <name type="scientific">Gymnopilus dilepis</name>
    <dbReference type="NCBI Taxonomy" id="231916"/>
    <lineage>
        <taxon>Eukaryota</taxon>
        <taxon>Fungi</taxon>
        <taxon>Dikarya</taxon>
        <taxon>Basidiomycota</taxon>
        <taxon>Agaricomycotina</taxon>
        <taxon>Agaricomycetes</taxon>
        <taxon>Agaricomycetidae</taxon>
        <taxon>Agaricales</taxon>
        <taxon>Agaricineae</taxon>
        <taxon>Hymenogastraceae</taxon>
        <taxon>Gymnopilus</taxon>
    </lineage>
</organism>
<name>A0A409YMA6_9AGAR</name>
<dbReference type="AlphaFoldDB" id="A0A409YMA6"/>
<gene>
    <name evidence="2" type="ORF">CVT26_003808</name>
</gene>
<feature type="region of interest" description="Disordered" evidence="1">
    <location>
        <begin position="95"/>
        <end position="117"/>
    </location>
</feature>
<dbReference type="Proteomes" id="UP000284706">
    <property type="component" value="Unassembled WGS sequence"/>
</dbReference>
<feature type="compositionally biased region" description="Basic and acidic residues" evidence="1">
    <location>
        <begin position="35"/>
        <end position="52"/>
    </location>
</feature>
<proteinExistence type="predicted"/>
<comment type="caution">
    <text evidence="2">The sequence shown here is derived from an EMBL/GenBank/DDBJ whole genome shotgun (WGS) entry which is preliminary data.</text>
</comment>
<protein>
    <submittedName>
        <fullName evidence="2">Uncharacterized protein</fullName>
    </submittedName>
</protein>
<evidence type="ECO:0000313" key="2">
    <source>
        <dbReference type="EMBL" id="PPR04162.1"/>
    </source>
</evidence>
<evidence type="ECO:0000313" key="3">
    <source>
        <dbReference type="Proteomes" id="UP000284706"/>
    </source>
</evidence>
<reference evidence="2 3" key="1">
    <citation type="journal article" date="2018" name="Evol. Lett.">
        <title>Horizontal gene cluster transfer increased hallucinogenic mushroom diversity.</title>
        <authorList>
            <person name="Reynolds H.T."/>
            <person name="Vijayakumar V."/>
            <person name="Gluck-Thaler E."/>
            <person name="Korotkin H.B."/>
            <person name="Matheny P.B."/>
            <person name="Slot J.C."/>
        </authorList>
    </citation>
    <scope>NUCLEOTIDE SEQUENCE [LARGE SCALE GENOMIC DNA]</scope>
    <source>
        <strain evidence="2 3">SRW20</strain>
    </source>
</reference>
<accession>A0A409YMA6</accession>
<sequence>MRGSEDASRRVALSPFGEASYFLIQIQRQGRRGGRSKDATRSQMRGSEDASRRVALSPFGEASYFCRRPAISAISPHPPAAPQGELEASRRLQIPSRALEGAQTRSARARWSGGLST</sequence>
<dbReference type="InParanoid" id="A0A409YMA6"/>
<feature type="region of interest" description="Disordered" evidence="1">
    <location>
        <begin position="27"/>
        <end position="53"/>
    </location>
</feature>
<evidence type="ECO:0000256" key="1">
    <source>
        <dbReference type="SAM" id="MobiDB-lite"/>
    </source>
</evidence>